<feature type="transmembrane region" description="Helical" evidence="1">
    <location>
        <begin position="66"/>
        <end position="87"/>
    </location>
</feature>
<dbReference type="AlphaFoldDB" id="A0AAV8XZB8"/>
<sequence length="124" mass="14105">MFLLGVKYMPGSPGHRLYGRARMAQEIYRTRFSRTSDSDHHFGAVSLVLAIAGCICAKSYNRPFFLFFGVTLCVILCLELTIAVIAFNNSGYTRRVRTEALMELEYSTTDLEYFDTVEMHVSVK</sequence>
<feature type="transmembrane region" description="Helical" evidence="1">
    <location>
        <begin position="41"/>
        <end position="60"/>
    </location>
</feature>
<gene>
    <name evidence="2" type="ORF">NQ318_014577</name>
</gene>
<protein>
    <submittedName>
        <fullName evidence="2">Uncharacterized protein</fullName>
    </submittedName>
</protein>
<dbReference type="EMBL" id="JAPWTK010000263">
    <property type="protein sequence ID" value="KAJ8944215.1"/>
    <property type="molecule type" value="Genomic_DNA"/>
</dbReference>
<proteinExistence type="predicted"/>
<evidence type="ECO:0000313" key="3">
    <source>
        <dbReference type="Proteomes" id="UP001162162"/>
    </source>
</evidence>
<name>A0AAV8XZB8_9CUCU</name>
<organism evidence="2 3">
    <name type="scientific">Aromia moschata</name>
    <dbReference type="NCBI Taxonomy" id="1265417"/>
    <lineage>
        <taxon>Eukaryota</taxon>
        <taxon>Metazoa</taxon>
        <taxon>Ecdysozoa</taxon>
        <taxon>Arthropoda</taxon>
        <taxon>Hexapoda</taxon>
        <taxon>Insecta</taxon>
        <taxon>Pterygota</taxon>
        <taxon>Neoptera</taxon>
        <taxon>Endopterygota</taxon>
        <taxon>Coleoptera</taxon>
        <taxon>Polyphaga</taxon>
        <taxon>Cucujiformia</taxon>
        <taxon>Chrysomeloidea</taxon>
        <taxon>Cerambycidae</taxon>
        <taxon>Cerambycinae</taxon>
        <taxon>Callichromatini</taxon>
        <taxon>Aromia</taxon>
    </lineage>
</organism>
<evidence type="ECO:0000256" key="1">
    <source>
        <dbReference type="SAM" id="Phobius"/>
    </source>
</evidence>
<keyword evidence="3" id="KW-1185">Reference proteome</keyword>
<keyword evidence="1" id="KW-0472">Membrane</keyword>
<reference evidence="2" key="1">
    <citation type="journal article" date="2023" name="Insect Mol. Biol.">
        <title>Genome sequencing provides insights into the evolution of gene families encoding plant cell wall-degrading enzymes in longhorned beetles.</title>
        <authorList>
            <person name="Shin N.R."/>
            <person name="Okamura Y."/>
            <person name="Kirsch R."/>
            <person name="Pauchet Y."/>
        </authorList>
    </citation>
    <scope>NUCLEOTIDE SEQUENCE</scope>
    <source>
        <strain evidence="2">AMC_N1</strain>
    </source>
</reference>
<accession>A0AAV8XZB8</accession>
<dbReference type="Proteomes" id="UP001162162">
    <property type="component" value="Unassembled WGS sequence"/>
</dbReference>
<keyword evidence="1" id="KW-1133">Transmembrane helix</keyword>
<evidence type="ECO:0000313" key="2">
    <source>
        <dbReference type="EMBL" id="KAJ8944215.1"/>
    </source>
</evidence>
<keyword evidence="1" id="KW-0812">Transmembrane</keyword>
<comment type="caution">
    <text evidence="2">The sequence shown here is derived from an EMBL/GenBank/DDBJ whole genome shotgun (WGS) entry which is preliminary data.</text>
</comment>